<evidence type="ECO:0000313" key="1">
    <source>
        <dbReference type="EMBL" id="KAJ2767209.1"/>
    </source>
</evidence>
<dbReference type="EMBL" id="JANBUJ010001482">
    <property type="protein sequence ID" value="KAJ2767209.1"/>
    <property type="molecule type" value="Genomic_DNA"/>
</dbReference>
<organism evidence="1 2">
    <name type="scientific">Coemansia nantahalensis</name>
    <dbReference type="NCBI Taxonomy" id="2789366"/>
    <lineage>
        <taxon>Eukaryota</taxon>
        <taxon>Fungi</taxon>
        <taxon>Fungi incertae sedis</taxon>
        <taxon>Zoopagomycota</taxon>
        <taxon>Kickxellomycotina</taxon>
        <taxon>Kickxellomycetes</taxon>
        <taxon>Kickxellales</taxon>
        <taxon>Kickxellaceae</taxon>
        <taxon>Coemansia</taxon>
    </lineage>
</organism>
<gene>
    <name evidence="1" type="ORF">IWQ57_004046</name>
</gene>
<reference evidence="1" key="1">
    <citation type="submission" date="2022-07" db="EMBL/GenBank/DDBJ databases">
        <title>Phylogenomic reconstructions and comparative analyses of Kickxellomycotina fungi.</title>
        <authorList>
            <person name="Reynolds N.K."/>
            <person name="Stajich J.E."/>
            <person name="Barry K."/>
            <person name="Grigoriev I.V."/>
            <person name="Crous P."/>
            <person name="Smith M.E."/>
        </authorList>
    </citation>
    <scope>NUCLEOTIDE SEQUENCE</scope>
    <source>
        <strain evidence="1">CBS 109366</strain>
    </source>
</reference>
<protein>
    <submittedName>
        <fullName evidence="1">Uncharacterized protein</fullName>
    </submittedName>
</protein>
<keyword evidence="2" id="KW-1185">Reference proteome</keyword>
<evidence type="ECO:0000313" key="2">
    <source>
        <dbReference type="Proteomes" id="UP001140234"/>
    </source>
</evidence>
<name>A0ACC1JU52_9FUNG</name>
<accession>A0ACC1JU52</accession>
<comment type="caution">
    <text evidence="1">The sequence shown here is derived from an EMBL/GenBank/DDBJ whole genome shotgun (WGS) entry which is preliminary data.</text>
</comment>
<dbReference type="Proteomes" id="UP001140234">
    <property type="component" value="Unassembled WGS sequence"/>
</dbReference>
<sequence>MKVVAFIIAAAAAVAAQDIAADGGNTVSTGASAINHKNENSGTQVSNSLLDSGNKGGNSMNNLNGNSFVDSTSNVGLSDNNIVNPSQTTVSGNTGSTANGHGNHIAGEDRRRMRRRDIELRIRRGQYF</sequence>
<proteinExistence type="predicted"/>